<dbReference type="PROSITE" id="PS50010">
    <property type="entry name" value="DH_2"/>
    <property type="match status" value="1"/>
</dbReference>
<reference evidence="3" key="1">
    <citation type="journal article" date="2020" name="Fungal Divers.">
        <title>Resolving the Mortierellaceae phylogeny through synthesis of multi-gene phylogenetics and phylogenomics.</title>
        <authorList>
            <person name="Vandepol N."/>
            <person name="Liber J."/>
            <person name="Desiro A."/>
            <person name="Na H."/>
            <person name="Kennedy M."/>
            <person name="Barry K."/>
            <person name="Grigoriev I.V."/>
            <person name="Miller A.N."/>
            <person name="O'Donnell K."/>
            <person name="Stajich J.E."/>
            <person name="Bonito G."/>
        </authorList>
    </citation>
    <scope>NUCLEOTIDE SEQUENCE</scope>
    <source>
        <strain evidence="3">MES-2147</strain>
    </source>
</reference>
<feature type="region of interest" description="Disordered" evidence="1">
    <location>
        <begin position="593"/>
        <end position="617"/>
    </location>
</feature>
<feature type="compositionally biased region" description="Polar residues" evidence="1">
    <location>
        <begin position="210"/>
        <end position="224"/>
    </location>
</feature>
<evidence type="ECO:0000313" key="4">
    <source>
        <dbReference type="Proteomes" id="UP000749646"/>
    </source>
</evidence>
<dbReference type="SMART" id="SM00233">
    <property type="entry name" value="PH"/>
    <property type="match status" value="1"/>
</dbReference>
<dbReference type="AlphaFoldDB" id="A0A9P6IKI5"/>
<dbReference type="SUPFAM" id="SSF48065">
    <property type="entry name" value="DBL homology domain (DH-domain)"/>
    <property type="match status" value="1"/>
</dbReference>
<accession>A0A9P6IKI5</accession>
<dbReference type="Pfam" id="PF00621">
    <property type="entry name" value="RhoGEF"/>
    <property type="match status" value="1"/>
</dbReference>
<comment type="caution">
    <text evidence="3">The sequence shown here is derived from an EMBL/GenBank/DDBJ whole genome shotgun (WGS) entry which is preliminary data.</text>
</comment>
<dbReference type="Gene3D" id="2.30.29.30">
    <property type="entry name" value="Pleckstrin-homology domain (PH domain)/Phosphotyrosine-binding domain (PTB)"/>
    <property type="match status" value="1"/>
</dbReference>
<dbReference type="GO" id="GO:0005737">
    <property type="term" value="C:cytoplasm"/>
    <property type="evidence" value="ECO:0007669"/>
    <property type="project" value="TreeGrafter"/>
</dbReference>
<sequence>MARLAPASLKRSGTAQRTLGFQRQKKQAIPQVGMEASAKFKDMIHRDEYCNESISMTVLSVDGQKNCERELKSSGEHHNILDQHVRGDHHQAMIDGSDKNELTTLLLDNSSSSPSLLHKEELAPTSTTISFSAAVSSPERMDSFRFPTITHPHEKNALERPRRPQHSYHHSLPYNTIEDSRHLSTTLDVRSLSPSDTSRRVYGLGARIPGSSSDPDNGSKQNWAGKQHEEPFMPTLIELAANSCTTTISSQRETVSTLAMQERRPRLRRSGSCSNIGHRPSLSLSSSKKDLLSLQERRMKKPDAKAHRLADIQITTIPMQMYSVEMIDLPERSDSTSSDPVKLAPLRRSPVMDFYRSDEPQERVFDLSSTPSSSSSSQQHNQVMAPLGRCTINSGAEATLSSTLEAIAITPDPVDDMGETKRFVKRSHALRELEATEESYVNDLDTLMHNHDNYLYGIYCELRMRTIKEINRSAGTTAMALLQKESKELMAQQGRPSSRADVKDFLIKPIQRICRYPLLLNEILRLTGEDDAEYQYVDQAYQSVKKKAQEMDETQKLVEGKLLTEQFLKKLPETSFPRKTGSTSCKEIPATMGSSHEYQSHGHSAHHNSSTMFGHQQEGISSPGFVPDNYYGFTSQDGIVSAPLTKAFAGTLGSIVLAGALEYVNTNEMSPRLKYYGCFLFDSMLIVVKAKKPSLYEPRQWLPLRLCELQETVRLDGYTRYGWRIGFDQFRIEFGAGCEAEQQKWTSTLQDRIQAAKNAYAKLPRDIAVFETIVSSLPWKVNKSQALGF</sequence>
<protein>
    <recommendedName>
        <fullName evidence="2">DH domain-containing protein</fullName>
    </recommendedName>
</protein>
<dbReference type="EMBL" id="JAAAHW010009920">
    <property type="protein sequence ID" value="KAF9934384.1"/>
    <property type="molecule type" value="Genomic_DNA"/>
</dbReference>
<dbReference type="InterPro" id="IPR035899">
    <property type="entry name" value="DBL_dom_sf"/>
</dbReference>
<feature type="domain" description="DH" evidence="2">
    <location>
        <begin position="455"/>
        <end position="554"/>
    </location>
</feature>
<organism evidence="3 4">
    <name type="scientific">Modicella reniformis</name>
    <dbReference type="NCBI Taxonomy" id="1440133"/>
    <lineage>
        <taxon>Eukaryota</taxon>
        <taxon>Fungi</taxon>
        <taxon>Fungi incertae sedis</taxon>
        <taxon>Mucoromycota</taxon>
        <taxon>Mortierellomycotina</taxon>
        <taxon>Mortierellomycetes</taxon>
        <taxon>Mortierellales</taxon>
        <taxon>Mortierellaceae</taxon>
        <taxon>Modicella</taxon>
    </lineage>
</organism>
<keyword evidence="4" id="KW-1185">Reference proteome</keyword>
<name>A0A9P6IKI5_9FUNG</name>
<gene>
    <name evidence="3" type="ORF">BGZ65_003788</name>
</gene>
<evidence type="ECO:0000256" key="1">
    <source>
        <dbReference type="SAM" id="MobiDB-lite"/>
    </source>
</evidence>
<dbReference type="PANTHER" id="PTHR45818">
    <property type="entry name" value="PROTEIN VAV"/>
    <property type="match status" value="1"/>
</dbReference>
<feature type="compositionally biased region" description="Polar residues" evidence="1">
    <location>
        <begin position="183"/>
        <end position="196"/>
    </location>
</feature>
<feature type="compositionally biased region" description="Basic and acidic residues" evidence="1">
    <location>
        <begin position="151"/>
        <end position="162"/>
    </location>
</feature>
<dbReference type="GO" id="GO:0005085">
    <property type="term" value="F:guanyl-nucleotide exchange factor activity"/>
    <property type="evidence" value="ECO:0007669"/>
    <property type="project" value="InterPro"/>
</dbReference>
<dbReference type="InterPro" id="IPR000219">
    <property type="entry name" value="DH_dom"/>
</dbReference>
<dbReference type="Proteomes" id="UP000749646">
    <property type="component" value="Unassembled WGS sequence"/>
</dbReference>
<feature type="compositionally biased region" description="Polar residues" evidence="1">
    <location>
        <begin position="607"/>
        <end position="617"/>
    </location>
</feature>
<dbReference type="SMART" id="SM00325">
    <property type="entry name" value="RhoGEF"/>
    <property type="match status" value="1"/>
</dbReference>
<dbReference type="InterPro" id="IPR001849">
    <property type="entry name" value="PH_domain"/>
</dbReference>
<feature type="region of interest" description="Disordered" evidence="1">
    <location>
        <begin position="144"/>
        <end position="225"/>
    </location>
</feature>
<feature type="region of interest" description="Disordered" evidence="1">
    <location>
        <begin position="252"/>
        <end position="287"/>
    </location>
</feature>
<feature type="non-terminal residue" evidence="3">
    <location>
        <position position="789"/>
    </location>
</feature>
<proteinExistence type="predicted"/>
<dbReference type="InterPro" id="IPR011993">
    <property type="entry name" value="PH-like_dom_sf"/>
</dbReference>
<evidence type="ECO:0000313" key="3">
    <source>
        <dbReference type="EMBL" id="KAF9934384.1"/>
    </source>
</evidence>
<dbReference type="PANTHER" id="PTHR45818:SF3">
    <property type="entry name" value="PROTEIN VAV"/>
    <property type="match status" value="1"/>
</dbReference>
<evidence type="ECO:0000259" key="2">
    <source>
        <dbReference type="PROSITE" id="PS50010"/>
    </source>
</evidence>
<feature type="compositionally biased region" description="Low complexity" evidence="1">
    <location>
        <begin position="368"/>
        <end position="377"/>
    </location>
</feature>
<dbReference type="Gene3D" id="1.20.900.10">
    <property type="entry name" value="Dbl homology (DH) domain"/>
    <property type="match status" value="1"/>
</dbReference>
<dbReference type="SUPFAM" id="SSF50729">
    <property type="entry name" value="PH domain-like"/>
    <property type="match status" value="1"/>
</dbReference>
<dbReference type="OrthoDB" id="1716625at2759"/>
<feature type="region of interest" description="Disordered" evidence="1">
    <location>
        <begin position="357"/>
        <end position="380"/>
    </location>
</feature>